<keyword evidence="3" id="KW-0805">Transcription regulation</keyword>
<keyword evidence="8" id="KW-1185">Reference proteome</keyword>
<evidence type="ECO:0000313" key="7">
    <source>
        <dbReference type="EMBL" id="TDL21439.1"/>
    </source>
</evidence>
<dbReference type="InterPro" id="IPR036864">
    <property type="entry name" value="Zn2-C6_fun-type_DNA-bd_sf"/>
</dbReference>
<reference evidence="7 8" key="1">
    <citation type="submission" date="2018-06" db="EMBL/GenBank/DDBJ databases">
        <title>A transcriptomic atlas of mushroom development highlights an independent origin of complex multicellularity.</title>
        <authorList>
            <consortium name="DOE Joint Genome Institute"/>
            <person name="Krizsan K."/>
            <person name="Almasi E."/>
            <person name="Merenyi Z."/>
            <person name="Sahu N."/>
            <person name="Viragh M."/>
            <person name="Koszo T."/>
            <person name="Mondo S."/>
            <person name="Kiss B."/>
            <person name="Balint B."/>
            <person name="Kues U."/>
            <person name="Barry K."/>
            <person name="Hegedus J.C."/>
            <person name="Henrissat B."/>
            <person name="Johnson J."/>
            <person name="Lipzen A."/>
            <person name="Ohm R."/>
            <person name="Nagy I."/>
            <person name="Pangilinan J."/>
            <person name="Yan J."/>
            <person name="Xiong Y."/>
            <person name="Grigoriev I.V."/>
            <person name="Hibbett D.S."/>
            <person name="Nagy L.G."/>
        </authorList>
    </citation>
    <scope>NUCLEOTIDE SEQUENCE [LARGE SCALE GENOMIC DNA]</scope>
    <source>
        <strain evidence="7 8">SZMC22713</strain>
    </source>
</reference>
<evidence type="ECO:0000256" key="3">
    <source>
        <dbReference type="ARBA" id="ARBA00023015"/>
    </source>
</evidence>
<dbReference type="PANTHER" id="PTHR47338:SF29">
    <property type="entry name" value="ZN(2)-C6 FUNGAL-TYPE DOMAIN-CONTAINING PROTEIN"/>
    <property type="match status" value="1"/>
</dbReference>
<dbReference type="SUPFAM" id="SSF57701">
    <property type="entry name" value="Zn2/Cys6 DNA-binding domain"/>
    <property type="match status" value="1"/>
</dbReference>
<dbReference type="Gene3D" id="4.10.240.10">
    <property type="entry name" value="Zn(2)-C6 fungal-type DNA-binding domain"/>
    <property type="match status" value="1"/>
</dbReference>
<sequence>MSDQLQVNRNTPLPLGKACLTCRRRKIRCDGTRPVCAQCARANRPADCEYTDRGRVTTEILEEEITLLEGHLRELQNPMGGSSIVRLTVPHVSHNAHSASGCGDSMQMKGLIDALQYCTQPSAGPVQVDPKTTHTLILNRDTFREMEPRFLNRAQLSLTQALGNGNLFIRLQLIQAEILLAEYFFALGRFVEGQYHASGAANLTFSAGLHQVQSASRNVAPPRRGASNVGGRSVYFSLPPPRSAREEAERVRLFWAVYNLDKSWSVANDSHSTIIEDGTSGTQINTPWPPEIAVYDTDFAWSAVDVASKTVQEFLSGHTSSSNNGELSAFALRAQVSCLLDCVFNAVSNDHRNVPQINRESMHTLANILLGFTPSLPSLDALAEVPPDKRVLHLVIRSLGHTANIRFHAQRGALSHDAYMKFMASARDIVKIAELMVTNRIDFVDPIIAV</sequence>
<evidence type="ECO:0000313" key="8">
    <source>
        <dbReference type="Proteomes" id="UP000294933"/>
    </source>
</evidence>
<dbReference type="CDD" id="cd00067">
    <property type="entry name" value="GAL4"/>
    <property type="match status" value="1"/>
</dbReference>
<evidence type="ECO:0000256" key="1">
    <source>
        <dbReference type="ARBA" id="ARBA00004123"/>
    </source>
</evidence>
<dbReference type="CDD" id="cd12148">
    <property type="entry name" value="fungal_TF_MHR"/>
    <property type="match status" value="1"/>
</dbReference>
<evidence type="ECO:0000259" key="6">
    <source>
        <dbReference type="PROSITE" id="PS50048"/>
    </source>
</evidence>
<dbReference type="PROSITE" id="PS50048">
    <property type="entry name" value="ZN2_CY6_FUNGAL_2"/>
    <property type="match status" value="1"/>
</dbReference>
<dbReference type="InterPro" id="IPR001138">
    <property type="entry name" value="Zn2Cys6_DnaBD"/>
</dbReference>
<dbReference type="InterPro" id="IPR050815">
    <property type="entry name" value="TF_fung"/>
</dbReference>
<dbReference type="GO" id="GO:0000981">
    <property type="term" value="F:DNA-binding transcription factor activity, RNA polymerase II-specific"/>
    <property type="evidence" value="ECO:0007669"/>
    <property type="project" value="InterPro"/>
</dbReference>
<organism evidence="7 8">
    <name type="scientific">Rickenella mellea</name>
    <dbReference type="NCBI Taxonomy" id="50990"/>
    <lineage>
        <taxon>Eukaryota</taxon>
        <taxon>Fungi</taxon>
        <taxon>Dikarya</taxon>
        <taxon>Basidiomycota</taxon>
        <taxon>Agaricomycotina</taxon>
        <taxon>Agaricomycetes</taxon>
        <taxon>Hymenochaetales</taxon>
        <taxon>Rickenellaceae</taxon>
        <taxon>Rickenella</taxon>
    </lineage>
</organism>
<dbReference type="Proteomes" id="UP000294933">
    <property type="component" value="Unassembled WGS sequence"/>
</dbReference>
<gene>
    <name evidence="7" type="ORF">BD410DRAFT_829157</name>
</gene>
<dbReference type="PROSITE" id="PS00463">
    <property type="entry name" value="ZN2_CY6_FUNGAL_1"/>
    <property type="match status" value="1"/>
</dbReference>
<dbReference type="OrthoDB" id="2309723at2759"/>
<evidence type="ECO:0000256" key="2">
    <source>
        <dbReference type="ARBA" id="ARBA00022723"/>
    </source>
</evidence>
<keyword evidence="5" id="KW-0539">Nucleus</keyword>
<dbReference type="GO" id="GO:0005634">
    <property type="term" value="C:nucleus"/>
    <property type="evidence" value="ECO:0007669"/>
    <property type="project" value="UniProtKB-SubCell"/>
</dbReference>
<accession>A0A4Y7Q3I6</accession>
<dbReference type="Pfam" id="PF00172">
    <property type="entry name" value="Zn_clus"/>
    <property type="match status" value="1"/>
</dbReference>
<dbReference type="GO" id="GO:0008270">
    <property type="term" value="F:zinc ion binding"/>
    <property type="evidence" value="ECO:0007669"/>
    <property type="project" value="InterPro"/>
</dbReference>
<feature type="domain" description="Zn(2)-C6 fungal-type" evidence="6">
    <location>
        <begin position="18"/>
        <end position="50"/>
    </location>
</feature>
<dbReference type="STRING" id="50990.A0A4Y7Q3I6"/>
<dbReference type="VEuPathDB" id="FungiDB:BD410DRAFT_829157"/>
<protein>
    <recommendedName>
        <fullName evidence="6">Zn(2)-C6 fungal-type domain-containing protein</fullName>
    </recommendedName>
</protein>
<keyword evidence="4" id="KW-0804">Transcription</keyword>
<dbReference type="AlphaFoldDB" id="A0A4Y7Q3I6"/>
<comment type="subcellular location">
    <subcellularLocation>
        <location evidence="1">Nucleus</location>
    </subcellularLocation>
</comment>
<evidence type="ECO:0000256" key="5">
    <source>
        <dbReference type="ARBA" id="ARBA00023242"/>
    </source>
</evidence>
<dbReference type="PANTHER" id="PTHR47338">
    <property type="entry name" value="ZN(II)2CYS6 TRANSCRIPTION FACTOR (EUROFUNG)-RELATED"/>
    <property type="match status" value="1"/>
</dbReference>
<name>A0A4Y7Q3I6_9AGAM</name>
<proteinExistence type="predicted"/>
<dbReference type="EMBL" id="ML170181">
    <property type="protein sequence ID" value="TDL21439.1"/>
    <property type="molecule type" value="Genomic_DNA"/>
</dbReference>
<keyword evidence="2" id="KW-0479">Metal-binding</keyword>
<evidence type="ECO:0000256" key="4">
    <source>
        <dbReference type="ARBA" id="ARBA00023163"/>
    </source>
</evidence>
<dbReference type="SMART" id="SM00066">
    <property type="entry name" value="GAL4"/>
    <property type="match status" value="1"/>
</dbReference>